<dbReference type="InterPro" id="IPR051169">
    <property type="entry name" value="NADH-Q_oxidoreductase"/>
</dbReference>
<dbReference type="Proteomes" id="UP000239896">
    <property type="component" value="Unassembled WGS sequence"/>
</dbReference>
<dbReference type="Pfam" id="PF07992">
    <property type="entry name" value="Pyr_redox_2"/>
    <property type="match status" value="1"/>
</dbReference>
<evidence type="ECO:0000256" key="2">
    <source>
        <dbReference type="ARBA" id="ARBA00022630"/>
    </source>
</evidence>
<dbReference type="InterPro" id="IPR023753">
    <property type="entry name" value="FAD/NAD-binding_dom"/>
</dbReference>
<evidence type="ECO:0000259" key="5">
    <source>
        <dbReference type="Pfam" id="PF07992"/>
    </source>
</evidence>
<organism evidence="6 7">
    <name type="scientific">Halomonas ventosae</name>
    <dbReference type="NCBI Taxonomy" id="229007"/>
    <lineage>
        <taxon>Bacteria</taxon>
        <taxon>Pseudomonadati</taxon>
        <taxon>Pseudomonadota</taxon>
        <taxon>Gammaproteobacteria</taxon>
        <taxon>Oceanospirillales</taxon>
        <taxon>Halomonadaceae</taxon>
        <taxon>Halomonas</taxon>
    </lineage>
</organism>
<dbReference type="SUPFAM" id="SSF51905">
    <property type="entry name" value="FAD/NAD(P)-binding domain"/>
    <property type="match status" value="1"/>
</dbReference>
<evidence type="ECO:0000256" key="3">
    <source>
        <dbReference type="ARBA" id="ARBA00022827"/>
    </source>
</evidence>
<name>A0A2T0VL47_9GAMM</name>
<dbReference type="RefSeq" id="WP_106231242.1">
    <property type="nucleotide sequence ID" value="NZ_PVTM01000010.1"/>
</dbReference>
<keyword evidence="2" id="KW-0285">Flavoprotein</keyword>
<sequence>MTPTPPRAARPRLLLVGAGHAHLHLIRHRHRLPGAEVTLVDPGGFWYSGRATGMLGAGHTPAEDRLDPTRLASHFGVQALRGRLAQLDPQARIARLEDGREFDFSLLSLNLGSRTPCPARRTPGPQVWAVKPIPRLLALRHRLEQEFSHGLSPRLVVVGGGPSGVEVACQLRQLARRHGARPEILLVSRGERLLAGAPAGAVRWLMRQLERREIRVRFGLDVNGHAAGGVTFATEANAWGEDSLQWLPADHVVHATGLAPPEVVERLGLPLIPGRGLAVEATLQSPGHPDIFAAGDCAAMLRHELPRLRIHGIRQAPVLLDNLVARLAGGPLAPYIPQRLSLAILDLGAGQGLAIRGRRWWGGRLALAWKRRLDRRFLRQYRT</sequence>
<dbReference type="InterPro" id="IPR036188">
    <property type="entry name" value="FAD/NAD-bd_sf"/>
</dbReference>
<accession>A0A2T0VL47</accession>
<comment type="cofactor">
    <cofactor evidence="1">
        <name>FAD</name>
        <dbReference type="ChEBI" id="CHEBI:57692"/>
    </cofactor>
</comment>
<dbReference type="PANTHER" id="PTHR42913">
    <property type="entry name" value="APOPTOSIS-INDUCING FACTOR 1"/>
    <property type="match status" value="1"/>
</dbReference>
<dbReference type="PANTHER" id="PTHR42913:SF9">
    <property type="entry name" value="SLR1591 PROTEIN"/>
    <property type="match status" value="1"/>
</dbReference>
<gene>
    <name evidence="6" type="ORF">BCL64_11057</name>
</gene>
<feature type="domain" description="FAD/NAD(P)-binding" evidence="5">
    <location>
        <begin position="13"/>
        <end position="315"/>
    </location>
</feature>
<dbReference type="GO" id="GO:0019646">
    <property type="term" value="P:aerobic electron transport chain"/>
    <property type="evidence" value="ECO:0007669"/>
    <property type="project" value="TreeGrafter"/>
</dbReference>
<evidence type="ECO:0000313" key="7">
    <source>
        <dbReference type="Proteomes" id="UP000239896"/>
    </source>
</evidence>
<evidence type="ECO:0000256" key="4">
    <source>
        <dbReference type="ARBA" id="ARBA00023002"/>
    </source>
</evidence>
<proteinExistence type="predicted"/>
<dbReference type="AlphaFoldDB" id="A0A2T0VL47"/>
<evidence type="ECO:0000256" key="1">
    <source>
        <dbReference type="ARBA" id="ARBA00001974"/>
    </source>
</evidence>
<dbReference type="PRINTS" id="PR00368">
    <property type="entry name" value="FADPNR"/>
</dbReference>
<keyword evidence="3" id="KW-0274">FAD</keyword>
<comment type="caution">
    <text evidence="6">The sequence shown here is derived from an EMBL/GenBank/DDBJ whole genome shotgun (WGS) entry which is preliminary data.</text>
</comment>
<dbReference type="Gene3D" id="3.50.50.100">
    <property type="match status" value="1"/>
</dbReference>
<keyword evidence="7" id="KW-1185">Reference proteome</keyword>
<protein>
    <submittedName>
        <fullName evidence="6">NADH dehydrogenase FAD-containing subunit</fullName>
    </submittedName>
</protein>
<reference evidence="6 7" key="1">
    <citation type="submission" date="2018-03" db="EMBL/GenBank/DDBJ databases">
        <title>Comparative analysis of microorganisms from saline springs in Andes Mountain Range, Colombia.</title>
        <authorList>
            <person name="Rubin E."/>
        </authorList>
    </citation>
    <scope>NUCLEOTIDE SEQUENCE [LARGE SCALE GENOMIC DNA]</scope>
    <source>
        <strain evidence="6 7">USBA 854</strain>
    </source>
</reference>
<keyword evidence="4" id="KW-0560">Oxidoreductase</keyword>
<evidence type="ECO:0000313" key="6">
    <source>
        <dbReference type="EMBL" id="PRY70957.1"/>
    </source>
</evidence>
<dbReference type="GO" id="GO:0003955">
    <property type="term" value="F:NAD(P)H dehydrogenase (quinone) activity"/>
    <property type="evidence" value="ECO:0007669"/>
    <property type="project" value="TreeGrafter"/>
</dbReference>
<dbReference type="EMBL" id="PVTM01000010">
    <property type="protein sequence ID" value="PRY70957.1"/>
    <property type="molecule type" value="Genomic_DNA"/>
</dbReference>